<dbReference type="RefSeq" id="WP_345481147.1">
    <property type="nucleotide sequence ID" value="NZ_BAABLP010000004.1"/>
</dbReference>
<dbReference type="Pfam" id="PF13302">
    <property type="entry name" value="Acetyltransf_3"/>
    <property type="match status" value="1"/>
</dbReference>
<dbReference type="InterPro" id="IPR000182">
    <property type="entry name" value="GNAT_dom"/>
</dbReference>
<name>A0ABP8Z7Q1_9MICO</name>
<evidence type="ECO:0000313" key="2">
    <source>
        <dbReference type="EMBL" id="GAA4748793.1"/>
    </source>
</evidence>
<dbReference type="InterPro" id="IPR051531">
    <property type="entry name" value="N-acetyltransferase"/>
</dbReference>
<dbReference type="PANTHER" id="PTHR43792:SF1">
    <property type="entry name" value="N-ACETYLTRANSFERASE DOMAIN-CONTAINING PROTEIN"/>
    <property type="match status" value="1"/>
</dbReference>
<proteinExistence type="predicted"/>
<dbReference type="PANTHER" id="PTHR43792">
    <property type="entry name" value="GNAT FAMILY, PUTATIVE (AFU_ORTHOLOGUE AFUA_3G00765)-RELATED-RELATED"/>
    <property type="match status" value="1"/>
</dbReference>
<gene>
    <name evidence="2" type="ORF">GCM10025783_21200</name>
</gene>
<sequence>MTEFCTPRLVLRHWREEDRDPWAELGADPEVMQHFPKTLTREESDAFVDWAGAALEERGWGLWAVEERETGRFLGFTGLNEPGFEAHFTPAVEIGWRLRRDAWGSGFATEAARGVLTVAFDDLELPELVSFTAVPNERSQAVMRRIGMTRDPAEDFDHPALEQDSPLLRHVLYRLRRP</sequence>
<evidence type="ECO:0000313" key="3">
    <source>
        <dbReference type="Proteomes" id="UP001500121"/>
    </source>
</evidence>
<dbReference type="SUPFAM" id="SSF55729">
    <property type="entry name" value="Acyl-CoA N-acyltransferases (Nat)"/>
    <property type="match status" value="1"/>
</dbReference>
<dbReference type="Gene3D" id="3.40.630.30">
    <property type="match status" value="1"/>
</dbReference>
<protein>
    <submittedName>
        <fullName evidence="2">GNAT family N-acetyltransferase</fullName>
    </submittedName>
</protein>
<keyword evidence="3" id="KW-1185">Reference proteome</keyword>
<dbReference type="Proteomes" id="UP001500121">
    <property type="component" value="Unassembled WGS sequence"/>
</dbReference>
<dbReference type="InterPro" id="IPR016181">
    <property type="entry name" value="Acyl_CoA_acyltransferase"/>
</dbReference>
<feature type="domain" description="N-acetyltransferase" evidence="1">
    <location>
        <begin position="9"/>
        <end position="178"/>
    </location>
</feature>
<dbReference type="PROSITE" id="PS51186">
    <property type="entry name" value="GNAT"/>
    <property type="match status" value="1"/>
</dbReference>
<organism evidence="2 3">
    <name type="scientific">Amnibacterium soli</name>
    <dbReference type="NCBI Taxonomy" id="1282736"/>
    <lineage>
        <taxon>Bacteria</taxon>
        <taxon>Bacillati</taxon>
        <taxon>Actinomycetota</taxon>
        <taxon>Actinomycetes</taxon>
        <taxon>Micrococcales</taxon>
        <taxon>Microbacteriaceae</taxon>
        <taxon>Amnibacterium</taxon>
    </lineage>
</organism>
<accession>A0ABP8Z7Q1</accession>
<reference evidence="3" key="1">
    <citation type="journal article" date="2019" name="Int. J. Syst. Evol. Microbiol.">
        <title>The Global Catalogue of Microorganisms (GCM) 10K type strain sequencing project: providing services to taxonomists for standard genome sequencing and annotation.</title>
        <authorList>
            <consortium name="The Broad Institute Genomics Platform"/>
            <consortium name="The Broad Institute Genome Sequencing Center for Infectious Disease"/>
            <person name="Wu L."/>
            <person name="Ma J."/>
        </authorList>
    </citation>
    <scope>NUCLEOTIDE SEQUENCE [LARGE SCALE GENOMIC DNA]</scope>
    <source>
        <strain evidence="3">JCM 19015</strain>
    </source>
</reference>
<evidence type="ECO:0000259" key="1">
    <source>
        <dbReference type="PROSITE" id="PS51186"/>
    </source>
</evidence>
<comment type="caution">
    <text evidence="2">The sequence shown here is derived from an EMBL/GenBank/DDBJ whole genome shotgun (WGS) entry which is preliminary data.</text>
</comment>
<dbReference type="EMBL" id="BAABLP010000004">
    <property type="protein sequence ID" value="GAA4748793.1"/>
    <property type="molecule type" value="Genomic_DNA"/>
</dbReference>